<organism evidence="4 5">
    <name type="scientific">Owenia fusiformis</name>
    <name type="common">Polychaete worm</name>
    <dbReference type="NCBI Taxonomy" id="6347"/>
    <lineage>
        <taxon>Eukaryota</taxon>
        <taxon>Metazoa</taxon>
        <taxon>Spiralia</taxon>
        <taxon>Lophotrochozoa</taxon>
        <taxon>Annelida</taxon>
        <taxon>Polychaeta</taxon>
        <taxon>Sedentaria</taxon>
        <taxon>Canalipalpata</taxon>
        <taxon>Sabellida</taxon>
        <taxon>Oweniida</taxon>
        <taxon>Oweniidae</taxon>
        <taxon>Owenia</taxon>
    </lineage>
</organism>
<evidence type="ECO:0000256" key="2">
    <source>
        <dbReference type="SAM" id="Phobius"/>
    </source>
</evidence>
<dbReference type="EMBL" id="CAIIXF020000004">
    <property type="protein sequence ID" value="CAH1781411.1"/>
    <property type="molecule type" value="Genomic_DNA"/>
</dbReference>
<feature type="compositionally biased region" description="Basic and acidic residues" evidence="1">
    <location>
        <begin position="236"/>
        <end position="260"/>
    </location>
</feature>
<evidence type="ECO:0000313" key="4">
    <source>
        <dbReference type="EMBL" id="CAH1781411.1"/>
    </source>
</evidence>
<feature type="signal peptide" evidence="3">
    <location>
        <begin position="1"/>
        <end position="23"/>
    </location>
</feature>
<feature type="compositionally biased region" description="Basic residues" evidence="1">
    <location>
        <begin position="337"/>
        <end position="359"/>
    </location>
</feature>
<accession>A0A8J1UFV2</accession>
<feature type="transmembrane region" description="Helical" evidence="2">
    <location>
        <begin position="145"/>
        <end position="170"/>
    </location>
</feature>
<protein>
    <submittedName>
        <fullName evidence="4">Uncharacterized protein</fullName>
    </submittedName>
</protein>
<comment type="caution">
    <text evidence="4">The sequence shown here is derived from an EMBL/GenBank/DDBJ whole genome shotgun (WGS) entry which is preliminary data.</text>
</comment>
<dbReference type="AlphaFoldDB" id="A0A8J1UFV2"/>
<feature type="compositionally biased region" description="Polar residues" evidence="1">
    <location>
        <begin position="304"/>
        <end position="326"/>
    </location>
</feature>
<sequence length="390" mass="43549">MAMWAISLAILTVTSLLRQTASSAYKTCQFKGFTLESCRYYVDGQYVDIAATINTCVQPNDVKVNIAMASQATWTHTFVNKNEMKEVPGFAHQVSLQLFLNHDVIGQLKIEAKFIVDSAPLFPFITDTVAIPTSPNCFTPLGGTIGLVILIIFIILVIMIIVSIVCFVIIRRRRCYNPEHLITNEQSDPKDIQDDSYTTTVISNDTLALPKIQIELVSEQNEETKDMDIYKGEVNTDKELNRNEQPHAQKGDIVPEKEDMSVPSKGKFHGTNGNFHDNDASGEFRDPYGKCPNTNGIFHGSNGKFHNNDTNGKFHYNQNSKESCQENGAVGGMPNTPKKKHRSKRKNVPQSPKHHKTSHNKQFMKAGPSIESIKEDDAEIEGIKTVEVCT</sequence>
<evidence type="ECO:0000256" key="3">
    <source>
        <dbReference type="SAM" id="SignalP"/>
    </source>
</evidence>
<evidence type="ECO:0000313" key="5">
    <source>
        <dbReference type="Proteomes" id="UP000749559"/>
    </source>
</evidence>
<gene>
    <name evidence="4" type="ORF">OFUS_LOCUS7991</name>
</gene>
<keyword evidence="2" id="KW-1133">Transmembrane helix</keyword>
<name>A0A8J1UFV2_OWEFU</name>
<feature type="region of interest" description="Disordered" evidence="1">
    <location>
        <begin position="236"/>
        <end position="263"/>
    </location>
</feature>
<keyword evidence="3" id="KW-0732">Signal</keyword>
<feature type="region of interest" description="Disordered" evidence="1">
    <location>
        <begin position="301"/>
        <end position="376"/>
    </location>
</feature>
<proteinExistence type="predicted"/>
<evidence type="ECO:0000256" key="1">
    <source>
        <dbReference type="SAM" id="MobiDB-lite"/>
    </source>
</evidence>
<keyword evidence="5" id="KW-1185">Reference proteome</keyword>
<keyword evidence="2" id="KW-0812">Transmembrane</keyword>
<feature type="chain" id="PRO_5043557389" evidence="3">
    <location>
        <begin position="24"/>
        <end position="390"/>
    </location>
</feature>
<reference evidence="4" key="1">
    <citation type="submission" date="2022-03" db="EMBL/GenBank/DDBJ databases">
        <authorList>
            <person name="Martin C."/>
        </authorList>
    </citation>
    <scope>NUCLEOTIDE SEQUENCE</scope>
</reference>
<keyword evidence="2" id="KW-0472">Membrane</keyword>
<dbReference type="Proteomes" id="UP000749559">
    <property type="component" value="Unassembled WGS sequence"/>
</dbReference>